<organism evidence="2">
    <name type="scientific">Tetraselmis sp. GSL018</name>
    <dbReference type="NCBI Taxonomy" id="582737"/>
    <lineage>
        <taxon>Eukaryota</taxon>
        <taxon>Viridiplantae</taxon>
        <taxon>Chlorophyta</taxon>
        <taxon>core chlorophytes</taxon>
        <taxon>Chlorodendrophyceae</taxon>
        <taxon>Chlorodendrales</taxon>
        <taxon>Chlorodendraceae</taxon>
        <taxon>Tetraselmis</taxon>
    </lineage>
</organism>
<gene>
    <name evidence="2" type="ORF">TSPGSL018_25906</name>
</gene>
<dbReference type="AlphaFoldDB" id="A0A061QSW5"/>
<reference evidence="2" key="1">
    <citation type="submission" date="2014-05" db="EMBL/GenBank/DDBJ databases">
        <title>The transcriptome of the halophilic microalga Tetraselmis sp. GSL018 isolated from the Great Salt Lake, Utah.</title>
        <authorList>
            <person name="Jinkerson R.E."/>
            <person name="D'Adamo S."/>
            <person name="Posewitz M.C."/>
        </authorList>
    </citation>
    <scope>NUCLEOTIDE SEQUENCE</scope>
    <source>
        <strain evidence="2">GSL018</strain>
    </source>
</reference>
<sequence>KLRNGKSDTSPHSQMPRLDSNCRNPPLVPCNSPGIKNFPSSTPSFLPRLFLSLTRAHTLCHSEFLAKN</sequence>
<evidence type="ECO:0000256" key="1">
    <source>
        <dbReference type="SAM" id="MobiDB-lite"/>
    </source>
</evidence>
<feature type="region of interest" description="Disordered" evidence="1">
    <location>
        <begin position="1"/>
        <end position="26"/>
    </location>
</feature>
<name>A0A061QSW5_9CHLO</name>
<protein>
    <submittedName>
        <fullName evidence="2">Uncharacterized protein</fullName>
    </submittedName>
</protein>
<proteinExistence type="predicted"/>
<dbReference type="EMBL" id="GBEZ01025546">
    <property type="protein sequence ID" value="JAC61554.1"/>
    <property type="molecule type" value="Transcribed_RNA"/>
</dbReference>
<feature type="non-terminal residue" evidence="2">
    <location>
        <position position="1"/>
    </location>
</feature>
<evidence type="ECO:0000313" key="2">
    <source>
        <dbReference type="EMBL" id="JAC61554.1"/>
    </source>
</evidence>
<accession>A0A061QSW5</accession>